<dbReference type="KEGG" id="bbes:BESB_009430"/>
<dbReference type="InterPro" id="IPR036291">
    <property type="entry name" value="NAD(P)-bd_dom_sf"/>
</dbReference>
<dbReference type="InterPro" id="IPR013328">
    <property type="entry name" value="6PGD_dom2"/>
</dbReference>
<feature type="compositionally biased region" description="Low complexity" evidence="3">
    <location>
        <begin position="256"/>
        <end position="267"/>
    </location>
</feature>
<evidence type="ECO:0000256" key="1">
    <source>
        <dbReference type="ARBA" id="ARBA00009463"/>
    </source>
</evidence>
<dbReference type="GO" id="GO:0006631">
    <property type="term" value="P:fatty acid metabolic process"/>
    <property type="evidence" value="ECO:0007669"/>
    <property type="project" value="InterPro"/>
</dbReference>
<dbReference type="RefSeq" id="XP_029222610.1">
    <property type="nucleotide sequence ID" value="XM_029359697.1"/>
</dbReference>
<organism evidence="6 7">
    <name type="scientific">Besnoitia besnoiti</name>
    <name type="common">Apicomplexan protozoan</name>
    <dbReference type="NCBI Taxonomy" id="94643"/>
    <lineage>
        <taxon>Eukaryota</taxon>
        <taxon>Sar</taxon>
        <taxon>Alveolata</taxon>
        <taxon>Apicomplexa</taxon>
        <taxon>Conoidasida</taxon>
        <taxon>Coccidia</taxon>
        <taxon>Eucoccidiorida</taxon>
        <taxon>Eimeriorina</taxon>
        <taxon>Sarcocystidae</taxon>
        <taxon>Besnoitia</taxon>
    </lineage>
</organism>
<dbReference type="Pfam" id="PF00725">
    <property type="entry name" value="3HCDH"/>
    <property type="match status" value="1"/>
</dbReference>
<evidence type="ECO:0000259" key="4">
    <source>
        <dbReference type="Pfam" id="PF00725"/>
    </source>
</evidence>
<dbReference type="STRING" id="94643.A0A2A9MPI7"/>
<reference evidence="6 7" key="1">
    <citation type="submission" date="2017-09" db="EMBL/GenBank/DDBJ databases">
        <title>Genome sequencing of Besnoitia besnoiti strain Bb-Ger1.</title>
        <authorList>
            <person name="Schares G."/>
            <person name="Venepally P."/>
            <person name="Lorenzi H.A."/>
        </authorList>
    </citation>
    <scope>NUCLEOTIDE SEQUENCE [LARGE SCALE GENOMIC DNA]</scope>
    <source>
        <strain evidence="6 7">Bb-Ger1</strain>
    </source>
</reference>
<dbReference type="EMBL" id="NWUJ01000001">
    <property type="protein sequence ID" value="PFH38601.1"/>
    <property type="molecule type" value="Genomic_DNA"/>
</dbReference>
<dbReference type="InterPro" id="IPR006180">
    <property type="entry name" value="3-OHacyl-CoA_DH_CS"/>
</dbReference>
<comment type="similarity">
    <text evidence="1">Belongs to the 3-hydroxyacyl-CoA dehydrogenase family.</text>
</comment>
<accession>A0A2A9MPI7</accession>
<dbReference type="InterPro" id="IPR006108">
    <property type="entry name" value="3HC_DH_C"/>
</dbReference>
<dbReference type="OrthoDB" id="5958943at2759"/>
<proteinExistence type="inferred from homology"/>
<dbReference type="InterPro" id="IPR006176">
    <property type="entry name" value="3-OHacyl-CoA_DH_NAD-bd"/>
</dbReference>
<feature type="compositionally biased region" description="Low complexity" evidence="3">
    <location>
        <begin position="215"/>
        <end position="231"/>
    </location>
</feature>
<keyword evidence="7" id="KW-1185">Reference proteome</keyword>
<dbReference type="InterPro" id="IPR008927">
    <property type="entry name" value="6-PGluconate_DH-like_C_sf"/>
</dbReference>
<dbReference type="PANTHER" id="PTHR48075:SF5">
    <property type="entry name" value="3-HYDROXYBUTYRYL-COA DEHYDROGENASE"/>
    <property type="match status" value="1"/>
</dbReference>
<dbReference type="SUPFAM" id="SSF51735">
    <property type="entry name" value="NAD(P)-binding Rossmann-fold domains"/>
    <property type="match status" value="2"/>
</dbReference>
<gene>
    <name evidence="6" type="ORF">BESB_009430</name>
</gene>
<dbReference type="Proteomes" id="UP000224006">
    <property type="component" value="Chromosome I"/>
</dbReference>
<dbReference type="Pfam" id="PF02737">
    <property type="entry name" value="3HCDH_N"/>
    <property type="match status" value="2"/>
</dbReference>
<evidence type="ECO:0000256" key="2">
    <source>
        <dbReference type="ARBA" id="ARBA00023002"/>
    </source>
</evidence>
<name>A0A2A9MPI7_BESBE</name>
<dbReference type="GO" id="GO:0070403">
    <property type="term" value="F:NAD+ binding"/>
    <property type="evidence" value="ECO:0007669"/>
    <property type="project" value="InterPro"/>
</dbReference>
<feature type="compositionally biased region" description="Basic and acidic residues" evidence="3">
    <location>
        <begin position="234"/>
        <end position="244"/>
    </location>
</feature>
<dbReference type="Gene3D" id="3.40.50.720">
    <property type="entry name" value="NAD(P)-binding Rossmann-like Domain"/>
    <property type="match status" value="2"/>
</dbReference>
<dbReference type="Gene3D" id="1.10.1040.10">
    <property type="entry name" value="N-(1-d-carboxylethyl)-l-norvaline Dehydrogenase, domain 2"/>
    <property type="match status" value="1"/>
</dbReference>
<dbReference type="PANTHER" id="PTHR48075">
    <property type="entry name" value="3-HYDROXYACYL-COA DEHYDROGENASE FAMILY PROTEIN"/>
    <property type="match status" value="1"/>
</dbReference>
<dbReference type="PROSITE" id="PS00067">
    <property type="entry name" value="3HCDH"/>
    <property type="match status" value="1"/>
</dbReference>
<comment type="caution">
    <text evidence="6">The sequence shown here is derived from an EMBL/GenBank/DDBJ whole genome shotgun (WGS) entry which is preliminary data.</text>
</comment>
<feature type="domain" description="3-hydroxyacyl-CoA dehydrogenase NAD binding" evidence="5">
    <location>
        <begin position="128"/>
        <end position="197"/>
    </location>
</feature>
<keyword evidence="2" id="KW-0560">Oxidoreductase</keyword>
<evidence type="ECO:0000259" key="5">
    <source>
        <dbReference type="Pfam" id="PF02737"/>
    </source>
</evidence>
<evidence type="ECO:0000256" key="3">
    <source>
        <dbReference type="SAM" id="MobiDB-lite"/>
    </source>
</evidence>
<dbReference type="AlphaFoldDB" id="A0A2A9MPI7"/>
<feature type="domain" description="3-hydroxyacyl-CoA dehydrogenase NAD binding" evidence="5">
    <location>
        <begin position="268"/>
        <end position="376"/>
    </location>
</feature>
<dbReference type="GeneID" id="40306005"/>
<evidence type="ECO:0000313" key="7">
    <source>
        <dbReference type="Proteomes" id="UP000224006"/>
    </source>
</evidence>
<evidence type="ECO:0000313" key="6">
    <source>
        <dbReference type="EMBL" id="PFH38601.1"/>
    </source>
</evidence>
<sequence length="479" mass="50921">MVPLSKLPGLTARASGEIRAGFPTHRALSLRPFSSSARLSPLASLSSPRGGASCASCPSRLPPYVPPAVAVARVASFRSPVASSPRAWQPPSSHVSWLAAASASRPARSAAERGFSTVAPPPSPFDFIAVVGAGQMGTGIGMTCARCLQASQVALLDISETQLQRARTLADVWINKEVAKGRLTDVEATACFKRLTFWRLDPDELSLYYQRSASPAPANLPSSLSPSPASLRGSEARADCREATPGEQDAPDARGAASASSPLVSPSSADECLRRATFCIEAALENVTIKSALFAYLDAVTQPSAVLATNTSSISITKIASATRRPHRVIGMHFMNPVPVMPLVEIITGLCTTAETLHATEQLARLMGKTTARSQDRPGFIANRLLMPYINEAIFVLQEGISSARDIDTIMKLGTNVPMGPLELADFIGLDTCLAIMRVLRSELGDAKYHPAPLLVQYVDAGFLGRKTGKGFYDYSKKL</sequence>
<feature type="domain" description="3-hydroxyacyl-CoA dehydrogenase C-terminal" evidence="4">
    <location>
        <begin position="379"/>
        <end position="475"/>
    </location>
</feature>
<dbReference type="VEuPathDB" id="ToxoDB:BESB_009430"/>
<protein>
    <submittedName>
        <fullName evidence="6">3-hydroxyacyl-CoA dehydrogenase, NAD binding domain-containing protein</fullName>
    </submittedName>
</protein>
<feature type="region of interest" description="Disordered" evidence="3">
    <location>
        <begin position="215"/>
        <end position="267"/>
    </location>
</feature>
<dbReference type="GO" id="GO:0016616">
    <property type="term" value="F:oxidoreductase activity, acting on the CH-OH group of donors, NAD or NADP as acceptor"/>
    <property type="evidence" value="ECO:0007669"/>
    <property type="project" value="InterPro"/>
</dbReference>
<dbReference type="SUPFAM" id="SSF48179">
    <property type="entry name" value="6-phosphogluconate dehydrogenase C-terminal domain-like"/>
    <property type="match status" value="1"/>
</dbReference>